<evidence type="ECO:0000313" key="3">
    <source>
        <dbReference type="Proteomes" id="UP000001075"/>
    </source>
</evidence>
<dbReference type="EMBL" id="JH000810">
    <property type="protein sequence ID" value="EGW02866.1"/>
    <property type="molecule type" value="Genomic_DNA"/>
</dbReference>
<organism evidence="2 3">
    <name type="scientific">Cricetulus griseus</name>
    <name type="common">Chinese hamster</name>
    <name type="synonym">Cricetulus barabensis griseus</name>
    <dbReference type="NCBI Taxonomy" id="10029"/>
    <lineage>
        <taxon>Eukaryota</taxon>
        <taxon>Metazoa</taxon>
        <taxon>Chordata</taxon>
        <taxon>Craniata</taxon>
        <taxon>Vertebrata</taxon>
        <taxon>Euteleostomi</taxon>
        <taxon>Mammalia</taxon>
        <taxon>Eutheria</taxon>
        <taxon>Euarchontoglires</taxon>
        <taxon>Glires</taxon>
        <taxon>Rodentia</taxon>
        <taxon>Myomorpha</taxon>
        <taxon>Muroidea</taxon>
        <taxon>Cricetidae</taxon>
        <taxon>Cricetinae</taxon>
        <taxon>Cricetulus</taxon>
    </lineage>
</organism>
<dbReference type="AlphaFoldDB" id="G3HW03"/>
<evidence type="ECO:0000256" key="1">
    <source>
        <dbReference type="SAM" id="MobiDB-lite"/>
    </source>
</evidence>
<proteinExistence type="predicted"/>
<reference evidence="3" key="1">
    <citation type="journal article" date="2011" name="Nat. Biotechnol.">
        <title>The genomic sequence of the Chinese hamster ovary (CHO)-K1 cell line.</title>
        <authorList>
            <person name="Xu X."/>
            <person name="Nagarajan H."/>
            <person name="Lewis N.E."/>
            <person name="Pan S."/>
            <person name="Cai Z."/>
            <person name="Liu X."/>
            <person name="Chen W."/>
            <person name="Xie M."/>
            <person name="Wang W."/>
            <person name="Hammond S."/>
            <person name="Andersen M.R."/>
            <person name="Neff N."/>
            <person name="Passarelli B."/>
            <person name="Koh W."/>
            <person name="Fan H.C."/>
            <person name="Wang J."/>
            <person name="Gui Y."/>
            <person name="Lee K.H."/>
            <person name="Betenbaugh M.J."/>
            <person name="Quake S.R."/>
            <person name="Famili I."/>
            <person name="Palsson B.O."/>
            <person name="Wang J."/>
        </authorList>
    </citation>
    <scope>NUCLEOTIDE SEQUENCE [LARGE SCALE GENOMIC DNA]</scope>
    <source>
        <strain evidence="3">CHO K1 cell line</strain>
    </source>
</reference>
<name>G3HW03_CRIGR</name>
<gene>
    <name evidence="2" type="ORF">I79_015150</name>
</gene>
<evidence type="ECO:0000313" key="2">
    <source>
        <dbReference type="EMBL" id="EGW02866.1"/>
    </source>
</evidence>
<accession>G3HW03</accession>
<sequence length="105" mass="11615">MGKEGLSTFQTLSPHPLFLGHCQSVTKASRKVTNGRRGGAGKRQRKTEAEKQEPSSTGPAQKDFPGHCNCHPSLHMEKSAPMEGTQHRKELGIPHYQTKRKKKGI</sequence>
<feature type="region of interest" description="Disordered" evidence="1">
    <location>
        <begin position="27"/>
        <end position="105"/>
    </location>
</feature>
<feature type="compositionally biased region" description="Basic and acidic residues" evidence="1">
    <location>
        <begin position="74"/>
        <end position="92"/>
    </location>
</feature>
<dbReference type="Proteomes" id="UP000001075">
    <property type="component" value="Unassembled WGS sequence"/>
</dbReference>
<protein>
    <submittedName>
        <fullName evidence="2">Uncharacterized protein</fullName>
    </submittedName>
</protein>
<dbReference type="InParanoid" id="G3HW03"/>
<feature type="compositionally biased region" description="Basic residues" evidence="1">
    <location>
        <begin position="28"/>
        <end position="45"/>
    </location>
</feature>